<name>A0A418YD95_9GAMM</name>
<evidence type="ECO:0008006" key="4">
    <source>
        <dbReference type="Google" id="ProtNLM"/>
    </source>
</evidence>
<comment type="caution">
    <text evidence="2">The sequence shown here is derived from an EMBL/GenBank/DDBJ whole genome shotgun (WGS) entry which is preliminary data.</text>
</comment>
<dbReference type="RefSeq" id="WP_119911121.1">
    <property type="nucleotide sequence ID" value="NZ_QZCH01000016.1"/>
</dbReference>
<feature type="region of interest" description="Disordered" evidence="1">
    <location>
        <begin position="155"/>
        <end position="174"/>
    </location>
</feature>
<dbReference type="EMBL" id="QZCH01000016">
    <property type="protein sequence ID" value="RJG42494.1"/>
    <property type="molecule type" value="Genomic_DNA"/>
</dbReference>
<dbReference type="Gene3D" id="1.10.530.10">
    <property type="match status" value="1"/>
</dbReference>
<dbReference type="SUPFAM" id="SSF53955">
    <property type="entry name" value="Lysozyme-like"/>
    <property type="match status" value="1"/>
</dbReference>
<evidence type="ECO:0000313" key="2">
    <source>
        <dbReference type="EMBL" id="RJG42494.1"/>
    </source>
</evidence>
<dbReference type="Proteomes" id="UP000283255">
    <property type="component" value="Unassembled WGS sequence"/>
</dbReference>
<reference evidence="2 3" key="1">
    <citation type="submission" date="2018-09" db="EMBL/GenBank/DDBJ databases">
        <authorList>
            <person name="Wang F."/>
        </authorList>
    </citation>
    <scope>NUCLEOTIDE SEQUENCE [LARGE SCALE GENOMIC DNA]</scope>
    <source>
        <strain evidence="2 3">PLHSC7-2</strain>
    </source>
</reference>
<protein>
    <recommendedName>
        <fullName evidence="4">Glycoside hydrolase family 19 catalytic domain-containing protein</fullName>
    </recommendedName>
</protein>
<accession>A0A418YD95</accession>
<feature type="compositionally biased region" description="Basic and acidic residues" evidence="1">
    <location>
        <begin position="155"/>
        <end position="164"/>
    </location>
</feature>
<dbReference type="AlphaFoldDB" id="A0A418YD95"/>
<organism evidence="2 3">
    <name type="scientific">Motilimonas pumila</name>
    <dbReference type="NCBI Taxonomy" id="2303987"/>
    <lineage>
        <taxon>Bacteria</taxon>
        <taxon>Pseudomonadati</taxon>
        <taxon>Pseudomonadota</taxon>
        <taxon>Gammaproteobacteria</taxon>
        <taxon>Alteromonadales</taxon>
        <taxon>Alteromonadales genera incertae sedis</taxon>
        <taxon>Motilimonas</taxon>
    </lineage>
</organism>
<proteinExistence type="predicted"/>
<evidence type="ECO:0000313" key="3">
    <source>
        <dbReference type="Proteomes" id="UP000283255"/>
    </source>
</evidence>
<evidence type="ECO:0000256" key="1">
    <source>
        <dbReference type="SAM" id="MobiDB-lite"/>
    </source>
</evidence>
<sequence length="1214" mass="137494">MPLDISQYSAEQKYDFLKHLVDHSQQHFGHADEANYQFKTADGQMNLIALRGFKNGKPCSSNNQEFDDTLFVAYQQAGAKQVQEFKLSTEFGNAGTGLLMPGQHRYYLNFHKKTKPHQSLANANTYPSGKKYRALNPYGTGVEILRDLNRDFSKNSNEQLERSQTHNLHYGGNSNNPQSWSEGCQVIQGWDNYKALIKLLESDHTIFGTATNELSDVNSANDGERPLIYTLLETQEPTQKVLITRANKATTSLWYPPLRNMTLKQLCTNNIRGDFGHYLIAHNRHWHGGVHFSKNKPVQAIAPGKLIAYRLATENQHHFYQQNGTTKSGTYSNSFVLLKHEIRLADNKTLSFFSLYMHLQPANAYQNQLRKRLPPFLLSQAGQNQAATISTKEDVPQGLNLRDIKTGAIKMVAPYGAKVTLDTREVTAAESAAYQRKAERNRHYHRVSFIDHEGKQHQNLYALLDATRARQDNSEFIISTQEDTLTSAQKRVLCGLNMRSEKNYQASTVMQVIPHGTEINIQILDSRWAKVSQIAGQAVSEQRYISYADNITLADETLDQSMTDKVVCLDNPLDINAGDTLGYPGDNLLQRHCIHFEIFCDESIKSCFEQELPPALQNVYRLQPNSTLYDRNSQSAVTERAELPQFAQINISQSSDKQYAKITLMAYAAIVKRSDLKAWNATTKTYQGIGGNLANYPSFDGNDVSNQPVHFVAYNSSAQRIARSQQGDYRLVTLPMNAAEQTTFWIEKEKITDSLTTSVGSHGTFLNQTLTGLHSQDPECYSFSETDKLSQSHPAYFAKSKCQQYKDQTGVTWVNVNLPSKTIDTWCEALQQMASNQDQAKHSVWLPETALESCSSLNFPGFQLLEQEATEPYLNFDERPEQGYFHQLLESMQFAGNVIDDEQALADALADKSTVERLSRNIVKHPTEWLFTEQKWQHLTDLIDDEQQIENAKTHIKNLSWWDQVPAGVLPDAEAVYHIHPLAFCTMLNLVESLDLIDSQRFLTLYKEEFGAINNASEANIISLTQALNQYYQTQDKLPNIHHLAYMLATGRKEAYNFLQREYFSEQPEVGNQAYFNKYDPVLAATPQLKQRALANGNTKQGDGFKYRGRGMVHLTWRNNYQKAADALKIDFVNQPELAGQHLHAVKIMVWGMAEGTFTGKKLSDYIHSGGVDYVNARRIINGRDCAQEIANDATKFERILTQASRATKQWPAS</sequence>
<gene>
    <name evidence="2" type="ORF">D1Z90_12555</name>
</gene>
<keyword evidence="3" id="KW-1185">Reference proteome</keyword>
<dbReference type="OrthoDB" id="9798982at2"/>
<dbReference type="InterPro" id="IPR023346">
    <property type="entry name" value="Lysozyme-like_dom_sf"/>
</dbReference>
<reference evidence="2 3" key="2">
    <citation type="submission" date="2019-01" db="EMBL/GenBank/DDBJ databases">
        <title>Motilimonas pumilus sp. nov., isolated from the gut of sea cucumber (Apostichopus japonicus).</title>
        <authorList>
            <person name="Wang F.-Q."/>
            <person name="Ren L.-H."/>
            <person name="Lin Y.-W."/>
            <person name="Sun G.-H."/>
            <person name="Du Z.-J."/>
            <person name="Zhao J.-X."/>
            <person name="Liu X.-J."/>
            <person name="Liu L.-J."/>
        </authorList>
    </citation>
    <scope>NUCLEOTIDE SEQUENCE [LARGE SCALE GENOMIC DNA]</scope>
    <source>
        <strain evidence="2 3">PLHSC7-2</strain>
    </source>
</reference>